<accession>A5MYQ0</accession>
<name>A5MYQ0_CLOK5</name>
<gene>
    <name evidence="2" type="ordered locus">CKL_1886</name>
    <name evidence="3" type="ordered locus">CKL_1984</name>
</gene>
<reference evidence="3 4" key="1">
    <citation type="journal article" date="2008" name="Proc. Natl. Acad. Sci. U.S.A.">
        <title>The genome of Clostridium kluyveri, a strict anaerobe with unique metabolic features.</title>
        <authorList>
            <person name="Seedorf H."/>
            <person name="Fricke W.F."/>
            <person name="Veith B."/>
            <person name="Brueggemann H."/>
            <person name="Liesegang H."/>
            <person name="Strittmatter A."/>
            <person name="Miethke M."/>
            <person name="Buckel W."/>
            <person name="Hinderberger J."/>
            <person name="Li F."/>
            <person name="Hagemeier C."/>
            <person name="Thauer R.K."/>
            <person name="Gottschalk G."/>
        </authorList>
    </citation>
    <scope>NUCLEOTIDE SEQUENCE [LARGE SCALE GENOMIC DNA]</scope>
    <source>
        <strain evidence="4">ATCC 8527 / DSM 555 / NCIMB 10680</strain>
        <strain evidence="3">DSM 555</strain>
    </source>
</reference>
<keyword evidence="4" id="KW-1185">Reference proteome</keyword>
<dbReference type="Proteomes" id="UP000002411">
    <property type="component" value="Chromosome"/>
</dbReference>
<proteinExistence type="predicted"/>
<feature type="compositionally biased region" description="Basic and acidic residues" evidence="1">
    <location>
        <begin position="168"/>
        <end position="181"/>
    </location>
</feature>
<evidence type="ECO:0000313" key="2">
    <source>
        <dbReference type="EMBL" id="ABS30677.1"/>
    </source>
</evidence>
<evidence type="ECO:0000313" key="4">
    <source>
        <dbReference type="Proteomes" id="UP000002411"/>
    </source>
</evidence>
<dbReference type="EMBL" id="CP000673">
    <property type="protein sequence ID" value="ABS30677.1"/>
    <property type="molecule type" value="Genomic_DNA"/>
</dbReference>
<feature type="region of interest" description="Disordered" evidence="1">
    <location>
        <begin position="162"/>
        <end position="181"/>
    </location>
</feature>
<dbReference type="RefSeq" id="WP_012102283.1">
    <property type="nucleotide sequence ID" value="NC_009706.1"/>
</dbReference>
<dbReference type="EMBL" id="CP000673">
    <property type="protein sequence ID" value="EDK33996.1"/>
    <property type="molecule type" value="Genomic_DNA"/>
</dbReference>
<dbReference type="HOGENOM" id="CLU_100140_0_0_9"/>
<dbReference type="KEGG" id="ckl:CKL_1886"/>
<dbReference type="STRING" id="431943.CKL_1886"/>
<dbReference type="eggNOG" id="ENOG5032MKU">
    <property type="taxonomic scope" value="Bacteria"/>
</dbReference>
<dbReference type="KEGG" id="ckl:CKL_1984"/>
<evidence type="ECO:0000313" key="3">
    <source>
        <dbReference type="EMBL" id="EDK33996.1"/>
    </source>
</evidence>
<sequence length="242" mass="27653">MSYKEKCFEYFSSNKGQEKGDLLKGAVSKFGITRLTAENYYSRWKAQNPSSVDEVAEKAADYIFGEGEEEEIEKKPNLTDEMILEELKKSGFSYPSISPGTIKCIANKFNLEEHTAKFRLEELAKKRKTKEENKKLEVTKMTEDEINELCENTKFEKETAAVNNKPAKPADKSAKDCEGPAKDSKKRLKIVRLEGEKLSFSIEGKYVTLYTPQSKSIDVKIEDLKDIIAEIQEFMELKEVVM</sequence>
<dbReference type="AlphaFoldDB" id="A5MYQ0"/>
<organism evidence="3 4">
    <name type="scientific">Clostridium kluyveri (strain ATCC 8527 / DSM 555 / NBRC 12016 / NCIMB 10680 / K1)</name>
    <dbReference type="NCBI Taxonomy" id="431943"/>
    <lineage>
        <taxon>Bacteria</taxon>
        <taxon>Bacillati</taxon>
        <taxon>Bacillota</taxon>
        <taxon>Clostridia</taxon>
        <taxon>Eubacteriales</taxon>
        <taxon>Clostridiaceae</taxon>
        <taxon>Clostridium</taxon>
    </lineage>
</organism>
<protein>
    <submittedName>
        <fullName evidence="3">Phage-related protein</fullName>
    </submittedName>
</protein>
<evidence type="ECO:0000256" key="1">
    <source>
        <dbReference type="SAM" id="MobiDB-lite"/>
    </source>
</evidence>